<feature type="domain" description="UDP-glucose/GDP-mannose dehydrogenase C-terminal" evidence="11">
    <location>
        <begin position="306"/>
        <end position="395"/>
    </location>
</feature>
<feature type="binding site" evidence="9">
    <location>
        <begin position="241"/>
        <end position="245"/>
    </location>
    <ligand>
        <name>substrate</name>
    </ligand>
</feature>
<comment type="pathway">
    <text evidence="1">Nucleotide-sugar biosynthesis; UDP-alpha-D-glucuronate biosynthesis; UDP-alpha-D-glucuronate from UDP-alpha-D-glucose: step 1/1.</text>
</comment>
<dbReference type="GO" id="GO:0003979">
    <property type="term" value="F:UDP-glucose 6-dehydrogenase activity"/>
    <property type="evidence" value="ECO:0007669"/>
    <property type="project" value="UniProtKB-EC"/>
</dbReference>
<dbReference type="InterPro" id="IPR028357">
    <property type="entry name" value="UDPglc_DH_bac"/>
</dbReference>
<dbReference type="PIRSF" id="PIRSF000124">
    <property type="entry name" value="UDPglc_GDPman_dh"/>
    <property type="match status" value="1"/>
</dbReference>
<evidence type="ECO:0000256" key="1">
    <source>
        <dbReference type="ARBA" id="ARBA00004701"/>
    </source>
</evidence>
<dbReference type="UniPathway" id="UPA00038">
    <property type="reaction ID" value="UER00491"/>
</dbReference>
<evidence type="ECO:0000256" key="2">
    <source>
        <dbReference type="ARBA" id="ARBA00006601"/>
    </source>
</evidence>
<keyword evidence="4 7" id="KW-0560">Oxidoreductase</keyword>
<dbReference type="PANTHER" id="PTHR43750">
    <property type="entry name" value="UDP-GLUCOSE 6-DEHYDROGENASE TUAD"/>
    <property type="match status" value="1"/>
</dbReference>
<evidence type="ECO:0000256" key="7">
    <source>
        <dbReference type="PIRNR" id="PIRNR000124"/>
    </source>
</evidence>
<dbReference type="InterPro" id="IPR001732">
    <property type="entry name" value="UDP-Glc/GDP-Man_DH_N"/>
</dbReference>
<evidence type="ECO:0000256" key="8">
    <source>
        <dbReference type="PIRSR" id="PIRSR500134-1"/>
    </source>
</evidence>
<dbReference type="PANTHER" id="PTHR43750:SF3">
    <property type="entry name" value="UDP-GLUCOSE 6-DEHYDROGENASE TUAD"/>
    <property type="match status" value="1"/>
</dbReference>
<dbReference type="AlphaFoldDB" id="A0A0G1ZKG3"/>
<dbReference type="PATRIC" id="fig|1618989.3.peg.869"/>
<evidence type="ECO:0000256" key="4">
    <source>
        <dbReference type="ARBA" id="ARBA00023002"/>
    </source>
</evidence>
<dbReference type="GO" id="GO:0000271">
    <property type="term" value="P:polysaccharide biosynthetic process"/>
    <property type="evidence" value="ECO:0007669"/>
    <property type="project" value="InterPro"/>
</dbReference>
<dbReference type="InterPro" id="IPR017476">
    <property type="entry name" value="UDP-Glc/GDP-Man"/>
</dbReference>
<feature type="binding site" evidence="10">
    <location>
        <position position="121"/>
    </location>
    <ligand>
        <name>NAD(+)</name>
        <dbReference type="ChEBI" id="CHEBI:57540"/>
    </ligand>
</feature>
<dbReference type="InterPro" id="IPR014027">
    <property type="entry name" value="UDP-Glc/GDP-Man_DH_C"/>
</dbReference>
<comment type="caution">
    <text evidence="12">The sequence shown here is derived from an EMBL/GenBank/DDBJ whole genome shotgun (WGS) entry which is preliminary data.</text>
</comment>
<evidence type="ECO:0000256" key="10">
    <source>
        <dbReference type="PIRSR" id="PIRSR500134-3"/>
    </source>
</evidence>
<keyword evidence="5 7" id="KW-0520">NAD</keyword>
<dbReference type="SUPFAM" id="SSF52413">
    <property type="entry name" value="UDP-glucose/GDP-mannose dehydrogenase C-terminal domain"/>
    <property type="match status" value="1"/>
</dbReference>
<dbReference type="Gene3D" id="1.20.5.100">
    <property type="entry name" value="Cytochrome c1, transmembrane anchor, C-terminal"/>
    <property type="match status" value="1"/>
</dbReference>
<dbReference type="PIRSF" id="PIRSF500134">
    <property type="entry name" value="UDPglc_DH_bac"/>
    <property type="match status" value="1"/>
</dbReference>
<evidence type="ECO:0000256" key="9">
    <source>
        <dbReference type="PIRSR" id="PIRSR500134-2"/>
    </source>
</evidence>
<organism evidence="12 13">
    <name type="scientific">Candidatus Uhrbacteria bacterium GW2011_GWD2_52_7</name>
    <dbReference type="NCBI Taxonomy" id="1618989"/>
    <lineage>
        <taxon>Bacteria</taxon>
        <taxon>Candidatus Uhriibacteriota</taxon>
    </lineage>
</organism>
<feature type="binding site" evidence="9">
    <location>
        <position position="249"/>
    </location>
    <ligand>
        <name>substrate</name>
    </ligand>
</feature>
<dbReference type="InterPro" id="IPR036220">
    <property type="entry name" value="UDP-Glc/GDP-Man_DH_C_sf"/>
</dbReference>
<feature type="binding site" evidence="9">
    <location>
        <position position="313"/>
    </location>
    <ligand>
        <name>substrate</name>
    </ligand>
</feature>
<dbReference type="SMART" id="SM00984">
    <property type="entry name" value="UDPG_MGDP_dh_C"/>
    <property type="match status" value="1"/>
</dbReference>
<evidence type="ECO:0000256" key="3">
    <source>
        <dbReference type="ARBA" id="ARBA00012954"/>
    </source>
</evidence>
<proteinExistence type="inferred from homology"/>
<evidence type="ECO:0000256" key="6">
    <source>
        <dbReference type="ARBA" id="ARBA00047473"/>
    </source>
</evidence>
<dbReference type="SUPFAM" id="SSF48179">
    <property type="entry name" value="6-phosphogluconate dehydrogenase C-terminal domain-like"/>
    <property type="match status" value="1"/>
</dbReference>
<dbReference type="Proteomes" id="UP000034846">
    <property type="component" value="Unassembled WGS sequence"/>
</dbReference>
<dbReference type="Pfam" id="PF03720">
    <property type="entry name" value="UDPG_MGDP_dh_C"/>
    <property type="match status" value="1"/>
</dbReference>
<dbReference type="GO" id="GO:0006065">
    <property type="term" value="P:UDP-glucuronate biosynthetic process"/>
    <property type="evidence" value="ECO:0007669"/>
    <property type="project" value="UniProtKB-UniPathway"/>
</dbReference>
<feature type="binding site" evidence="10">
    <location>
        <position position="320"/>
    </location>
    <ligand>
        <name>NAD(+)</name>
        <dbReference type="ChEBI" id="CHEBI:57540"/>
    </ligand>
</feature>
<evidence type="ECO:0000313" key="12">
    <source>
        <dbReference type="EMBL" id="KKW28537.1"/>
    </source>
</evidence>
<dbReference type="NCBIfam" id="TIGR03026">
    <property type="entry name" value="NDP-sugDHase"/>
    <property type="match status" value="1"/>
</dbReference>
<sequence>MRVAVVGTGYVGLTTGMSLAECGHDVVCLDIDAAKIVGLQQGVMPFFEAGLADAVVQMSKFGRMRFSAAIPAELERADVVLCAVGTPPLDDGSANLVSVRSVAETFLAHATSSAVLVVKSTVPPGTCDSLDVPRIAHIPEFLRQGTAVADARRPDRIVVGSASDDVRLVMTELMQPFINAGVPMVYTDLRSAETTKYAANAFLATKISFINEIANFCEVIGADVKSVIQAIGFDARIGPAFLRPGVGYGGSCFPKDVQALIAKGKAEGYGFRILPEVHGVNLAQRERYYQKLVALLGGDVAGKRVGIWGIAFKPGTDDIREAPAVYFIERLLEGGASVIAHDPLAHERIRERFPSLMLAASPLEVTQQVDVLVRLTDDPSFPPIPEGLLFVDGRL</sequence>
<dbReference type="GO" id="GO:0051287">
    <property type="term" value="F:NAD binding"/>
    <property type="evidence" value="ECO:0007669"/>
    <property type="project" value="InterPro"/>
</dbReference>
<dbReference type="SUPFAM" id="SSF51735">
    <property type="entry name" value="NAD(P)-binding Rossmann-fold domains"/>
    <property type="match status" value="1"/>
</dbReference>
<name>A0A0G1ZKG3_9BACT</name>
<dbReference type="Pfam" id="PF03721">
    <property type="entry name" value="UDPG_MGDP_dh_N"/>
    <property type="match status" value="1"/>
</dbReference>
<feature type="binding site" evidence="10">
    <location>
        <position position="30"/>
    </location>
    <ligand>
        <name>NAD(+)</name>
        <dbReference type="ChEBI" id="CHEBI:57540"/>
    </ligand>
</feature>
<dbReference type="InterPro" id="IPR014026">
    <property type="entry name" value="UDP-Glc/GDP-Man_DH_dimer"/>
</dbReference>
<feature type="binding site" evidence="10">
    <location>
        <position position="86"/>
    </location>
    <ligand>
        <name>NAD(+)</name>
        <dbReference type="ChEBI" id="CHEBI:57540"/>
    </ligand>
</feature>
<feature type="active site" description="Nucleophile" evidence="8">
    <location>
        <position position="252"/>
    </location>
</feature>
<dbReference type="EC" id="1.1.1.22" evidence="3 7"/>
<gene>
    <name evidence="12" type="ORF">UY72_C0069G0011</name>
</gene>
<dbReference type="Gene3D" id="3.40.50.720">
    <property type="entry name" value="NAD(P)-binding Rossmann-like Domain"/>
    <property type="match status" value="2"/>
</dbReference>
<evidence type="ECO:0000313" key="13">
    <source>
        <dbReference type="Proteomes" id="UP000034846"/>
    </source>
</evidence>
<feature type="binding site" evidence="9">
    <location>
        <position position="196"/>
    </location>
    <ligand>
        <name>substrate</name>
    </ligand>
</feature>
<evidence type="ECO:0000259" key="11">
    <source>
        <dbReference type="SMART" id="SM00984"/>
    </source>
</evidence>
<accession>A0A0G1ZKG3</accession>
<dbReference type="EMBL" id="LCRD01000069">
    <property type="protein sequence ID" value="KKW28537.1"/>
    <property type="molecule type" value="Genomic_DNA"/>
</dbReference>
<evidence type="ECO:0000256" key="5">
    <source>
        <dbReference type="ARBA" id="ARBA00023027"/>
    </source>
</evidence>
<reference evidence="12 13" key="1">
    <citation type="journal article" date="2015" name="Nature">
        <title>rRNA introns, odd ribosomes, and small enigmatic genomes across a large radiation of phyla.</title>
        <authorList>
            <person name="Brown C.T."/>
            <person name="Hug L.A."/>
            <person name="Thomas B.C."/>
            <person name="Sharon I."/>
            <person name="Castelle C.J."/>
            <person name="Singh A."/>
            <person name="Wilkins M.J."/>
            <person name="Williams K.H."/>
            <person name="Banfield J.F."/>
        </authorList>
    </citation>
    <scope>NUCLEOTIDE SEQUENCE [LARGE SCALE GENOMIC DNA]</scope>
</reference>
<dbReference type="InterPro" id="IPR036291">
    <property type="entry name" value="NAD(P)-bd_dom_sf"/>
</dbReference>
<dbReference type="Pfam" id="PF00984">
    <property type="entry name" value="UDPG_MGDP_dh"/>
    <property type="match status" value="1"/>
</dbReference>
<dbReference type="InterPro" id="IPR008927">
    <property type="entry name" value="6-PGluconate_DH-like_C_sf"/>
</dbReference>
<comment type="similarity">
    <text evidence="2 7">Belongs to the UDP-glucose/GDP-mannose dehydrogenase family.</text>
</comment>
<feature type="binding site" evidence="10">
    <location>
        <position position="255"/>
    </location>
    <ligand>
        <name>NAD(+)</name>
        <dbReference type="ChEBI" id="CHEBI:57540"/>
    </ligand>
</feature>
<feature type="binding site" evidence="10">
    <location>
        <position position="35"/>
    </location>
    <ligand>
        <name>NAD(+)</name>
        <dbReference type="ChEBI" id="CHEBI:57540"/>
    </ligand>
</feature>
<comment type="catalytic activity">
    <reaction evidence="6 7">
        <text>UDP-alpha-D-glucose + 2 NAD(+) + H2O = UDP-alpha-D-glucuronate + 2 NADH + 3 H(+)</text>
        <dbReference type="Rhea" id="RHEA:23596"/>
        <dbReference type="ChEBI" id="CHEBI:15377"/>
        <dbReference type="ChEBI" id="CHEBI:15378"/>
        <dbReference type="ChEBI" id="CHEBI:57540"/>
        <dbReference type="ChEBI" id="CHEBI:57945"/>
        <dbReference type="ChEBI" id="CHEBI:58052"/>
        <dbReference type="ChEBI" id="CHEBI:58885"/>
        <dbReference type="EC" id="1.1.1.22"/>
    </reaction>
</comment>
<protein>
    <recommendedName>
        <fullName evidence="3 7">UDP-glucose 6-dehydrogenase</fullName>
        <ecNumber evidence="3 7">1.1.1.22</ecNumber>
    </recommendedName>
</protein>